<reference evidence="3" key="1">
    <citation type="submission" date="2022-11" db="EMBL/GenBank/DDBJ databases">
        <title>Genome Sequence of Cubamyces cubensis.</title>
        <authorList>
            <person name="Buettner E."/>
        </authorList>
    </citation>
    <scope>NUCLEOTIDE SEQUENCE</scope>
    <source>
        <strain evidence="3">MPL-01</strain>
    </source>
</reference>
<feature type="compositionally biased region" description="Acidic residues" evidence="1">
    <location>
        <begin position="709"/>
        <end position="719"/>
    </location>
</feature>
<name>A0AAD7TWT5_9APHY</name>
<keyword evidence="4" id="KW-1185">Reference proteome</keyword>
<dbReference type="EMBL" id="JAPEVG010000075">
    <property type="protein sequence ID" value="KAJ8487651.1"/>
    <property type="molecule type" value="Genomic_DNA"/>
</dbReference>
<dbReference type="Gene3D" id="3.80.10.10">
    <property type="entry name" value="Ribonuclease Inhibitor"/>
    <property type="match status" value="1"/>
</dbReference>
<feature type="chain" id="PRO_5042099277" description="F-box domain-containing protein" evidence="2">
    <location>
        <begin position="22"/>
        <end position="801"/>
    </location>
</feature>
<dbReference type="AlphaFoldDB" id="A0AAD7TWT5"/>
<accession>A0AAD7TWT5</accession>
<evidence type="ECO:0000313" key="3">
    <source>
        <dbReference type="EMBL" id="KAJ8487651.1"/>
    </source>
</evidence>
<keyword evidence="2" id="KW-0732">Signal</keyword>
<proteinExistence type="predicted"/>
<feature type="signal peptide" evidence="2">
    <location>
        <begin position="1"/>
        <end position="21"/>
    </location>
</feature>
<feature type="region of interest" description="Disordered" evidence="1">
    <location>
        <begin position="707"/>
        <end position="762"/>
    </location>
</feature>
<gene>
    <name evidence="3" type="ORF">ONZ51_g4058</name>
</gene>
<comment type="caution">
    <text evidence="3">The sequence shown here is derived from an EMBL/GenBank/DDBJ whole genome shotgun (WGS) entry which is preliminary data.</text>
</comment>
<dbReference type="Proteomes" id="UP001215151">
    <property type="component" value="Unassembled WGS sequence"/>
</dbReference>
<feature type="compositionally biased region" description="Acidic residues" evidence="1">
    <location>
        <begin position="729"/>
        <end position="762"/>
    </location>
</feature>
<evidence type="ECO:0000256" key="1">
    <source>
        <dbReference type="SAM" id="MobiDB-lite"/>
    </source>
</evidence>
<evidence type="ECO:0000313" key="4">
    <source>
        <dbReference type="Proteomes" id="UP001215151"/>
    </source>
</evidence>
<protein>
    <recommendedName>
        <fullName evidence="5">F-box domain-containing protein</fullName>
    </recommendedName>
</protein>
<dbReference type="SUPFAM" id="SSF52047">
    <property type="entry name" value="RNI-like"/>
    <property type="match status" value="1"/>
</dbReference>
<sequence>MYSFKLASIFAAALLASGVVADLDARATCNVPTYTITSVDPTFTVDHVTSTITVNGAQNGKRAPVSTVTETSTSTKTVTSTARATSTSLVTATVTSTATSTTTTTTTSTATSTTVLRVTTTPVVTSTVTSTSFTTQTDTATATRTSTSTSTTVSTVTVPTVTAGRRDNSRSFLTTAQLAAADNHKCMFYLGTINLLVMTLGATPYSVSEQRASDDIIAEEMARAMQRHACLETTPQDDDNPTTQLASGSIIQTSMIAHLPVELLLFIFQLTQDGLYQHDPSIIQGPRSPWMIALRTRKALALACKAFAGPATELLYGDIVLRRMGQIPALARTLDPAHTPSAGVFSQLVRSIRIDSCVVWAPFADVVREDLRSILERCTALTAFSYRPHPNYDRRLFLSQEEPEDAFSPEWLWGIDTGGKLTGALQPQTLRSLRSLDLQIPRCSVSLWLALESALDSASNLVKLRLYPMYIALETRSRRDLYRTVRLPALEDLQIYDRKIANSDDPSVQHHISRLWELPRLTALTISRSDSLLQDAPLIQKYGGQITYLQWGINNLSRLQLFDDAANIGTSCPRLEHLVVQGFDAHQTFAHIVCPTLRVLDLWYDQGPPATCDIKTRVGQMIRAGTPSLERVNVFVSPHRRSAKFHWPRLSSSFALSIDEHVLWKHLGLPDIHVVWTDPSDFPMRYSPTSSHLQPLNPLYHDSFSLGAFDDDPSEDEADVGWTSSNESLTDELDAGDEDETDSMSEWEGTDDDTTSDITEDLDLSESTLTQVHQVDRATVLSMFQDSQEGGFLLDDFDEEV</sequence>
<evidence type="ECO:0008006" key="5">
    <source>
        <dbReference type="Google" id="ProtNLM"/>
    </source>
</evidence>
<dbReference type="InterPro" id="IPR032675">
    <property type="entry name" value="LRR_dom_sf"/>
</dbReference>
<organism evidence="3 4">
    <name type="scientific">Trametes cubensis</name>
    <dbReference type="NCBI Taxonomy" id="1111947"/>
    <lineage>
        <taxon>Eukaryota</taxon>
        <taxon>Fungi</taxon>
        <taxon>Dikarya</taxon>
        <taxon>Basidiomycota</taxon>
        <taxon>Agaricomycotina</taxon>
        <taxon>Agaricomycetes</taxon>
        <taxon>Polyporales</taxon>
        <taxon>Polyporaceae</taxon>
        <taxon>Trametes</taxon>
    </lineage>
</organism>
<evidence type="ECO:0000256" key="2">
    <source>
        <dbReference type="SAM" id="SignalP"/>
    </source>
</evidence>